<dbReference type="EMBL" id="LIAE01005665">
    <property type="protein sequence ID" value="PAV93163.1"/>
    <property type="molecule type" value="Genomic_DNA"/>
</dbReference>
<dbReference type="GO" id="GO:0003723">
    <property type="term" value="F:RNA binding"/>
    <property type="evidence" value="ECO:0007669"/>
    <property type="project" value="TreeGrafter"/>
</dbReference>
<dbReference type="AlphaFoldDB" id="A0A2A2M429"/>
<reference evidence="6 7" key="1">
    <citation type="journal article" date="2017" name="Curr. Biol.">
        <title>Genome architecture and evolution of a unichromosomal asexual nematode.</title>
        <authorList>
            <person name="Fradin H."/>
            <person name="Zegar C."/>
            <person name="Gutwein M."/>
            <person name="Lucas J."/>
            <person name="Kovtun M."/>
            <person name="Corcoran D."/>
            <person name="Baugh L.R."/>
            <person name="Kiontke K."/>
            <person name="Gunsalus K."/>
            <person name="Fitch D.H."/>
            <person name="Piano F."/>
        </authorList>
    </citation>
    <scope>NUCLEOTIDE SEQUENCE [LARGE SCALE GENOMIC DNA]</scope>
    <source>
        <strain evidence="6">PF1309</strain>
    </source>
</reference>
<feature type="domain" description="SEC63" evidence="5">
    <location>
        <begin position="23"/>
        <end position="105"/>
    </location>
</feature>
<comment type="caution">
    <text evidence="6">The sequence shown here is derived from an EMBL/GenBank/DDBJ whole genome shotgun (WGS) entry which is preliminary data.</text>
</comment>
<comment type="subcellular location">
    <subcellularLocation>
        <location evidence="1">Membrane</location>
        <topology evidence="1">Multi-pass membrane protein</topology>
    </subcellularLocation>
</comment>
<evidence type="ECO:0000256" key="4">
    <source>
        <dbReference type="ARBA" id="ARBA00023136"/>
    </source>
</evidence>
<evidence type="ECO:0000259" key="5">
    <source>
        <dbReference type="Pfam" id="PF02889"/>
    </source>
</evidence>
<evidence type="ECO:0000313" key="7">
    <source>
        <dbReference type="Proteomes" id="UP000218231"/>
    </source>
</evidence>
<dbReference type="STRING" id="2018661.A0A2A2M429"/>
<keyword evidence="4" id="KW-0472">Membrane</keyword>
<evidence type="ECO:0000256" key="1">
    <source>
        <dbReference type="ARBA" id="ARBA00004141"/>
    </source>
</evidence>
<evidence type="ECO:0000313" key="6">
    <source>
        <dbReference type="EMBL" id="PAV93163.1"/>
    </source>
</evidence>
<dbReference type="PANTHER" id="PTHR24075">
    <property type="entry name" value="SEC63 DOMAIN-CONTAINING"/>
    <property type="match status" value="1"/>
</dbReference>
<gene>
    <name evidence="6" type="ORF">WR25_14164</name>
</gene>
<accession>A0A2A2M429</accession>
<sequence>MDYLEFTRNVDAHREVYFDLQATELGRIASHYYCTFDSMQTYNQHLKPTATEIDLFRIFSMSSEFKLIAVREEEKLELQKLAEHVPIPIKENLDESSAKTNVLLQVGKLNRCANFHLFSK</sequence>
<dbReference type="OrthoDB" id="5575at2759"/>
<evidence type="ECO:0000256" key="2">
    <source>
        <dbReference type="ARBA" id="ARBA00022692"/>
    </source>
</evidence>
<dbReference type="Gene3D" id="1.10.3380.10">
    <property type="entry name" value="Sec63 N-terminal domain-like domain"/>
    <property type="match status" value="1"/>
</dbReference>
<keyword evidence="7" id="KW-1185">Reference proteome</keyword>
<proteinExistence type="predicted"/>
<keyword evidence="2" id="KW-0812">Transmembrane</keyword>
<name>A0A2A2M429_9BILA</name>
<keyword evidence="3" id="KW-1133">Transmembrane helix</keyword>
<evidence type="ECO:0000256" key="3">
    <source>
        <dbReference type="ARBA" id="ARBA00022989"/>
    </source>
</evidence>
<protein>
    <recommendedName>
        <fullName evidence="5">SEC63 domain-containing protein</fullName>
    </recommendedName>
</protein>
<dbReference type="SUPFAM" id="SSF158702">
    <property type="entry name" value="Sec63 N-terminal domain-like"/>
    <property type="match status" value="1"/>
</dbReference>
<dbReference type="Pfam" id="PF02889">
    <property type="entry name" value="Sec63"/>
    <property type="match status" value="1"/>
</dbReference>
<dbReference type="InterPro" id="IPR004179">
    <property type="entry name" value="Sec63-dom"/>
</dbReference>
<organism evidence="6 7">
    <name type="scientific">Diploscapter pachys</name>
    <dbReference type="NCBI Taxonomy" id="2018661"/>
    <lineage>
        <taxon>Eukaryota</taxon>
        <taxon>Metazoa</taxon>
        <taxon>Ecdysozoa</taxon>
        <taxon>Nematoda</taxon>
        <taxon>Chromadorea</taxon>
        <taxon>Rhabditida</taxon>
        <taxon>Rhabditina</taxon>
        <taxon>Rhabditomorpha</taxon>
        <taxon>Rhabditoidea</taxon>
        <taxon>Rhabditidae</taxon>
        <taxon>Diploscapter</taxon>
    </lineage>
</organism>
<dbReference type="GO" id="GO:0003724">
    <property type="term" value="F:RNA helicase activity"/>
    <property type="evidence" value="ECO:0007669"/>
    <property type="project" value="TreeGrafter"/>
</dbReference>
<dbReference type="Proteomes" id="UP000218231">
    <property type="component" value="Unassembled WGS sequence"/>
</dbReference>
<dbReference type="PANTHER" id="PTHR24075:SF5">
    <property type="entry name" value="U5 SMALL NUCLEAR RIBONUCLEOPROTEIN 200 KDA HELICASE"/>
    <property type="match status" value="1"/>
</dbReference>
<dbReference type="GO" id="GO:0000388">
    <property type="term" value="P:spliceosome conformational change to release U4 (or U4atac) and U1 (or U11)"/>
    <property type="evidence" value="ECO:0007669"/>
    <property type="project" value="TreeGrafter"/>
</dbReference>
<dbReference type="GO" id="GO:0016020">
    <property type="term" value="C:membrane"/>
    <property type="evidence" value="ECO:0007669"/>
    <property type="project" value="UniProtKB-SubCell"/>
</dbReference>
<dbReference type="GO" id="GO:0005681">
    <property type="term" value="C:spliceosomal complex"/>
    <property type="evidence" value="ECO:0007669"/>
    <property type="project" value="TreeGrafter"/>
</dbReference>